<reference evidence="3" key="1">
    <citation type="submission" date="2017-01" db="EMBL/GenBank/DDBJ databases">
        <authorList>
            <person name="Varghese N."/>
            <person name="Submissions S."/>
        </authorList>
    </citation>
    <scope>NUCLEOTIDE SEQUENCE [LARGE SCALE GENOMIC DNA]</scope>
    <source>
        <strain evidence="3">DSM 45196</strain>
    </source>
</reference>
<evidence type="ECO:0000259" key="1">
    <source>
        <dbReference type="Pfam" id="PF08279"/>
    </source>
</evidence>
<dbReference type="PANTHER" id="PTHR30185">
    <property type="entry name" value="CRYPTIC BETA-GLUCOSIDE BGL OPERON ANTITERMINATOR"/>
    <property type="match status" value="1"/>
</dbReference>
<feature type="domain" description="Helix-turn-helix type 11" evidence="1">
    <location>
        <begin position="7"/>
        <end position="65"/>
    </location>
</feature>
<protein>
    <submittedName>
        <fullName evidence="2">Lichenan operon transcriptional antiterminator</fullName>
    </submittedName>
</protein>
<organism evidence="2 3">
    <name type="scientific">Kroppenstedtia eburnea</name>
    <dbReference type="NCBI Taxonomy" id="714067"/>
    <lineage>
        <taxon>Bacteria</taxon>
        <taxon>Bacillati</taxon>
        <taxon>Bacillota</taxon>
        <taxon>Bacilli</taxon>
        <taxon>Bacillales</taxon>
        <taxon>Thermoactinomycetaceae</taxon>
        <taxon>Kroppenstedtia</taxon>
    </lineage>
</organism>
<dbReference type="RefSeq" id="WP_076523890.1">
    <property type="nucleotide sequence ID" value="NZ_CP048103.1"/>
</dbReference>
<dbReference type="AlphaFoldDB" id="A0A1N7JZ78"/>
<gene>
    <name evidence="2" type="ORF">SAMN05421790_102367</name>
</gene>
<accession>A0A1N7JZ78</accession>
<keyword evidence="3" id="KW-1185">Reference proteome</keyword>
<dbReference type="OrthoDB" id="3710983at2"/>
<dbReference type="Pfam" id="PF08279">
    <property type="entry name" value="HTH_11"/>
    <property type="match status" value="1"/>
</dbReference>
<evidence type="ECO:0000313" key="3">
    <source>
        <dbReference type="Proteomes" id="UP000186795"/>
    </source>
</evidence>
<dbReference type="SUPFAM" id="SSF46785">
    <property type="entry name" value="Winged helix' DNA-binding domain"/>
    <property type="match status" value="1"/>
</dbReference>
<dbReference type="Gene3D" id="1.10.10.10">
    <property type="entry name" value="Winged helix-like DNA-binding domain superfamily/Winged helix DNA-binding domain"/>
    <property type="match status" value="1"/>
</dbReference>
<dbReference type="InterPro" id="IPR050661">
    <property type="entry name" value="BglG_antiterminators"/>
</dbReference>
<dbReference type="Proteomes" id="UP000186795">
    <property type="component" value="Unassembled WGS sequence"/>
</dbReference>
<dbReference type="InterPro" id="IPR013196">
    <property type="entry name" value="HTH_11"/>
</dbReference>
<dbReference type="InterPro" id="IPR036390">
    <property type="entry name" value="WH_DNA-bd_sf"/>
</dbReference>
<proteinExistence type="predicted"/>
<evidence type="ECO:0000313" key="2">
    <source>
        <dbReference type="EMBL" id="SIS54643.1"/>
    </source>
</evidence>
<dbReference type="EMBL" id="FTOD01000002">
    <property type="protein sequence ID" value="SIS54643.1"/>
    <property type="molecule type" value="Genomic_DNA"/>
</dbReference>
<dbReference type="PANTHER" id="PTHR30185:SF13">
    <property type="entry name" value="LICABCH OPERON REGULATOR-RELATED"/>
    <property type="match status" value="1"/>
</dbReference>
<sequence length="95" mass="11113">MLKVHRRLLDLLNQFLKNESVLNRSILSKALGVSTKTIQKDIRELNGLMKPYGAVVESRRGNGYKLRIDDQGKFRRFHQCFFQFDSSRIPSTQEE</sequence>
<name>A0A1N7JZ78_9BACL</name>
<dbReference type="InterPro" id="IPR036388">
    <property type="entry name" value="WH-like_DNA-bd_sf"/>
</dbReference>